<dbReference type="GO" id="GO:0016788">
    <property type="term" value="F:hydrolase activity, acting on ester bonds"/>
    <property type="evidence" value="ECO:0007669"/>
    <property type="project" value="InterPro"/>
</dbReference>
<dbReference type="CDD" id="cd21140">
    <property type="entry name" value="Cas6_I-like"/>
    <property type="match status" value="1"/>
</dbReference>
<evidence type="ECO:0000256" key="1">
    <source>
        <dbReference type="ARBA" id="ARBA00005937"/>
    </source>
</evidence>
<dbReference type="KEGG" id="tki:TKV_c24270"/>
<dbReference type="Gene3D" id="3.30.70.1890">
    <property type="match status" value="1"/>
</dbReference>
<feature type="active site" description="Proton acceptor" evidence="6">
    <location>
        <position position="28"/>
    </location>
</feature>
<dbReference type="InterPro" id="IPR049435">
    <property type="entry name" value="Cas_Cas6_C"/>
</dbReference>
<feature type="domain" description="CRISPR associated protein Cas6 C-terminal" evidence="7">
    <location>
        <begin position="120"/>
        <end position="248"/>
    </location>
</feature>
<sequence>MRIRITLLPEENKSLNINYNYFLSGWIYNTLKKANKEYAEELHTRGYSYGKKVFKLFTFSQLRSKNLKIVNENIMFLDKTYLYITSPKKEFLLNFVTEVLNNNILKLQDYEFKIETVEILKEPEFDKGENKFICLSPIVTSTAAEIDGKRKSVNLPLHDPRFVENLKNNLIEKYYVIYNTLPDNLSLNINFDMEYYSKNPKGKRIRYKNVYVKGYMVPFTMSGNIELIKVAYDCGIGEKNSAGFGMIQKIR</sequence>
<dbReference type="OrthoDB" id="9797488at2"/>
<dbReference type="GO" id="GO:0051607">
    <property type="term" value="P:defense response to virus"/>
    <property type="evidence" value="ECO:0007669"/>
    <property type="project" value="UniProtKB-KW"/>
</dbReference>
<evidence type="ECO:0000259" key="7">
    <source>
        <dbReference type="Pfam" id="PF01881"/>
    </source>
</evidence>
<accession>A0A097AUM9</accession>
<comment type="function">
    <text evidence="4">CRISPR (clustered regularly interspaced short palindromic repeat), is an adaptive immune system that provides protection against mobile genetic elements (viruses, transposable elements and conjugative plasmids). CRISPR clusters contain sequences complementary to antecedent mobile elements and target invading nucleic acids. CRISPR clusters are transcribed and processed into CRISPR RNA (crRNA).</text>
</comment>
<dbReference type="HOGENOM" id="CLU_089858_1_0_9"/>
<keyword evidence="3" id="KW-0051">Antiviral defense</keyword>
<reference evidence="9" key="1">
    <citation type="journal article" date="2015" name="Genome Announc.">
        <title>Whole-Genome Sequences of 80 Environmental and Clinical Isolates of Burkholderia pseudomallei.</title>
        <authorList>
            <person name="Johnson S.L."/>
            <person name="Baker A.L."/>
            <person name="Chain P.S."/>
            <person name="Currie B.J."/>
            <person name="Daligault H.E."/>
            <person name="Davenport K.W."/>
            <person name="Davis C.B."/>
            <person name="Inglis T.J."/>
            <person name="Kaestli M."/>
            <person name="Koren S."/>
            <person name="Mayo M."/>
            <person name="Merritt A.J."/>
            <person name="Price E.P."/>
            <person name="Sarovich D.S."/>
            <person name="Warner J."/>
            <person name="Rosovitz M.J."/>
        </authorList>
    </citation>
    <scope>NUCLEOTIDE SEQUENCE [LARGE SCALE GENOMIC DNA]</scope>
    <source>
        <strain evidence="9">DSM 2030</strain>
    </source>
</reference>
<dbReference type="PANTHER" id="PTHR36984">
    <property type="entry name" value="CRISPR-ASSOCIATED ENDORIBONUCLEASE CAS6 1"/>
    <property type="match status" value="1"/>
</dbReference>
<dbReference type="Pfam" id="PF01881">
    <property type="entry name" value="Cas_Cas6_C"/>
    <property type="match status" value="1"/>
</dbReference>
<evidence type="ECO:0000256" key="6">
    <source>
        <dbReference type="PIRSR" id="PIRSR005054-50"/>
    </source>
</evidence>
<dbReference type="EMBL" id="CP009170">
    <property type="protein sequence ID" value="AIS53547.1"/>
    <property type="molecule type" value="Genomic_DNA"/>
</dbReference>
<gene>
    <name evidence="8" type="primary">cas6a</name>
    <name evidence="8" type="ORF">TKV_c24270</name>
</gene>
<keyword evidence="8" id="KW-0378">Hydrolase</keyword>
<dbReference type="NCBIfam" id="TIGR01877">
    <property type="entry name" value="cas_cas6"/>
    <property type="match status" value="1"/>
</dbReference>
<protein>
    <recommendedName>
        <fullName evidence="4">CRISPR-associated endoribonuclease</fullName>
    </recommendedName>
</protein>
<dbReference type="InterPro" id="IPR045747">
    <property type="entry name" value="CRISPR-assoc_prot_Cas6_N_sf"/>
</dbReference>
<dbReference type="PANTHER" id="PTHR36984:SF1">
    <property type="entry name" value="CRISPR-ASSOCIATED ENDORIBONUCLEASE CAS6 1"/>
    <property type="match status" value="1"/>
</dbReference>
<evidence type="ECO:0000256" key="3">
    <source>
        <dbReference type="ARBA" id="ARBA00023118"/>
    </source>
</evidence>
<evidence type="ECO:0000313" key="8">
    <source>
        <dbReference type="EMBL" id="AIS53547.1"/>
    </source>
</evidence>
<dbReference type="InterPro" id="IPR010156">
    <property type="entry name" value="CRISPR-assoc_prot_Cas6"/>
</dbReference>
<dbReference type="STRING" id="2325.TKV_c24270"/>
<feature type="site" description="Transition state stabilizer" evidence="5">
    <location>
        <position position="55"/>
    </location>
</feature>
<comment type="similarity">
    <text evidence="1 4">Belongs to the CRISPR-associated protein Cas6/Cse3/CasE family.</text>
</comment>
<keyword evidence="9" id="KW-1185">Reference proteome</keyword>
<dbReference type="GO" id="GO:0003723">
    <property type="term" value="F:RNA binding"/>
    <property type="evidence" value="ECO:0007669"/>
    <property type="project" value="UniProtKB-KW"/>
</dbReference>
<dbReference type="eggNOG" id="COG1583">
    <property type="taxonomic scope" value="Bacteria"/>
</dbReference>
<evidence type="ECO:0000256" key="4">
    <source>
        <dbReference type="PIRNR" id="PIRNR005054"/>
    </source>
</evidence>
<keyword evidence="2" id="KW-0694">RNA-binding</keyword>
<name>A0A097AUM9_THEKI</name>
<evidence type="ECO:0000313" key="9">
    <source>
        <dbReference type="Proteomes" id="UP000029669"/>
    </source>
</evidence>
<feature type="active site" description="Proton donor" evidence="6">
    <location>
        <position position="43"/>
    </location>
</feature>
<dbReference type="Gene3D" id="3.30.70.1900">
    <property type="match status" value="1"/>
</dbReference>
<organism evidence="8 9">
    <name type="scientific">Thermoanaerobacter kivui</name>
    <name type="common">Acetogenium kivui</name>
    <dbReference type="NCBI Taxonomy" id="2325"/>
    <lineage>
        <taxon>Bacteria</taxon>
        <taxon>Bacillati</taxon>
        <taxon>Bacillota</taxon>
        <taxon>Clostridia</taxon>
        <taxon>Thermoanaerobacterales</taxon>
        <taxon>Thermoanaerobacteraceae</taxon>
        <taxon>Thermoanaerobacter</taxon>
    </lineage>
</organism>
<dbReference type="Proteomes" id="UP000029669">
    <property type="component" value="Chromosome"/>
</dbReference>
<dbReference type="RefSeq" id="WP_049686105.1">
    <property type="nucleotide sequence ID" value="NZ_CP009170.1"/>
</dbReference>
<dbReference type="PIRSF" id="PIRSF005054">
    <property type="entry name" value="PF1131"/>
    <property type="match status" value="1"/>
</dbReference>
<evidence type="ECO:0000256" key="5">
    <source>
        <dbReference type="PIRSR" id="PIRSR005054-1"/>
    </source>
</evidence>
<evidence type="ECO:0000256" key="2">
    <source>
        <dbReference type="ARBA" id="ARBA00022884"/>
    </source>
</evidence>
<dbReference type="Pfam" id="PF21350">
    <property type="entry name" value="Cas6_I-A"/>
    <property type="match status" value="1"/>
</dbReference>
<dbReference type="AlphaFoldDB" id="A0A097AUM9"/>
<proteinExistence type="inferred from homology"/>